<dbReference type="RefSeq" id="WP_013996658.1">
    <property type="nucleotide sequence ID" value="NZ_BQMG01000002.1"/>
</dbReference>
<dbReference type="Proteomes" id="UP000243136">
    <property type="component" value="Chromosome"/>
</dbReference>
<reference evidence="2" key="1">
    <citation type="submission" date="2017-06" db="EMBL/GenBank/DDBJ databases">
        <title>Capnocytophaga spp. assemblies.</title>
        <authorList>
            <person name="Gulvik C.A."/>
        </authorList>
    </citation>
    <scope>NUCLEOTIDE SEQUENCE [LARGE SCALE GENOMIC DNA]</scope>
    <source>
        <strain evidence="2">H5594</strain>
    </source>
</reference>
<organism evidence="1 2">
    <name type="scientific">Capnocytophaga canimorsus</name>
    <dbReference type="NCBI Taxonomy" id="28188"/>
    <lineage>
        <taxon>Bacteria</taxon>
        <taxon>Pseudomonadati</taxon>
        <taxon>Bacteroidota</taxon>
        <taxon>Flavobacteriia</taxon>
        <taxon>Flavobacteriales</taxon>
        <taxon>Flavobacteriaceae</taxon>
        <taxon>Capnocytophaga</taxon>
    </lineage>
</organism>
<protein>
    <submittedName>
        <fullName evidence="1">Uncharacterized protein</fullName>
    </submittedName>
</protein>
<evidence type="ECO:0000313" key="2">
    <source>
        <dbReference type="Proteomes" id="UP000243136"/>
    </source>
</evidence>
<dbReference type="EMBL" id="CP022388">
    <property type="protein sequence ID" value="ATA92451.1"/>
    <property type="molecule type" value="Genomic_DNA"/>
</dbReference>
<proteinExistence type="predicted"/>
<name>A0A0B7I7A7_9FLAO</name>
<gene>
    <name evidence="1" type="ORF">CGC56_09955</name>
</gene>
<evidence type="ECO:0000313" key="1">
    <source>
        <dbReference type="EMBL" id="ATA92451.1"/>
    </source>
</evidence>
<sequence length="78" mass="9151">MKKNDYLHFNATALGKVNTKLLQIRWENNEFGIKYLPKNVNLDFKVDVSGSFLGFKLETAPFYQRILLMKKQQQNGKQ</sequence>
<accession>A0A0B7I7A7</accession>
<dbReference type="AlphaFoldDB" id="A0A0B7I7A7"/>